<dbReference type="SUPFAM" id="SSF47565">
    <property type="entry name" value="Insect pheromone/odorant-binding proteins"/>
    <property type="match status" value="1"/>
</dbReference>
<dbReference type="AlphaFoldDB" id="A0A346HGP5"/>
<dbReference type="Pfam" id="PF01395">
    <property type="entry name" value="PBP_GOBP"/>
    <property type="match status" value="1"/>
</dbReference>
<sequence>MVSLTTLIGATCLLLGMQVGADPPMESQIVRDCIKSSGVPAEEIGKGPDSGASLEKMCFLKCLAEGMGMLSEEGDLNFDNIDNVPFRDDVPEDEKKEFIECASKVGKIEKCEDMAKVMACRQ</sequence>
<protein>
    <submittedName>
        <fullName evidence="2">Odorant binding protein 23</fullName>
    </submittedName>
</protein>
<dbReference type="EMBL" id="MG923339">
    <property type="protein sequence ID" value="AXO78401.1"/>
    <property type="molecule type" value="mRNA"/>
</dbReference>
<reference evidence="2" key="1">
    <citation type="submission" date="2018-02" db="EMBL/GenBank/DDBJ databases">
        <title>Candidate odorant binding protein genes of Xylotrechus quadripes.</title>
        <authorList>
            <person name="Ji S.-S."/>
            <person name="Liu N.-Y."/>
        </authorList>
    </citation>
    <scope>NUCLEOTIDE SEQUENCE</scope>
</reference>
<dbReference type="Gene3D" id="1.10.238.20">
    <property type="entry name" value="Pheromone/general odorant binding protein domain"/>
    <property type="match status" value="1"/>
</dbReference>
<dbReference type="InterPro" id="IPR006170">
    <property type="entry name" value="PBP/GOBP"/>
</dbReference>
<gene>
    <name evidence="2" type="primary">OBP23</name>
</gene>
<proteinExistence type="evidence at transcript level"/>
<dbReference type="CDD" id="cd23992">
    <property type="entry name" value="PBP_GOBP"/>
    <property type="match status" value="1"/>
</dbReference>
<dbReference type="GO" id="GO:0005549">
    <property type="term" value="F:odorant binding"/>
    <property type="evidence" value="ECO:0007669"/>
    <property type="project" value="InterPro"/>
</dbReference>
<evidence type="ECO:0000256" key="1">
    <source>
        <dbReference type="SAM" id="SignalP"/>
    </source>
</evidence>
<organism evidence="2">
    <name type="scientific">Xylotrechus quadripes</name>
    <dbReference type="NCBI Taxonomy" id="554073"/>
    <lineage>
        <taxon>Eukaryota</taxon>
        <taxon>Metazoa</taxon>
        <taxon>Ecdysozoa</taxon>
        <taxon>Arthropoda</taxon>
        <taxon>Hexapoda</taxon>
        <taxon>Insecta</taxon>
        <taxon>Pterygota</taxon>
        <taxon>Neoptera</taxon>
        <taxon>Endopterygota</taxon>
        <taxon>Coleoptera</taxon>
        <taxon>Polyphaga</taxon>
        <taxon>Cucujiformia</taxon>
        <taxon>Chrysomeloidea</taxon>
        <taxon>Cerambycidae</taxon>
        <taxon>Cerambycinae</taxon>
        <taxon>Clytini</taxon>
        <taxon>Xylotrechus</taxon>
    </lineage>
</organism>
<name>A0A346HGP5_9CUCU</name>
<dbReference type="InterPro" id="IPR036728">
    <property type="entry name" value="PBP_GOBP_sf"/>
</dbReference>
<keyword evidence="1" id="KW-0732">Signal</keyword>
<feature type="signal peptide" evidence="1">
    <location>
        <begin position="1"/>
        <end position="21"/>
    </location>
</feature>
<evidence type="ECO:0000313" key="2">
    <source>
        <dbReference type="EMBL" id="AXO78401.1"/>
    </source>
</evidence>
<accession>A0A346HGP5</accession>
<feature type="chain" id="PRO_5016847883" evidence="1">
    <location>
        <begin position="22"/>
        <end position="122"/>
    </location>
</feature>